<dbReference type="GO" id="GO:0006355">
    <property type="term" value="P:regulation of DNA-templated transcription"/>
    <property type="evidence" value="ECO:0007669"/>
    <property type="project" value="InterPro"/>
</dbReference>
<keyword evidence="2" id="KW-0902">Two-component regulatory system</keyword>
<keyword evidence="10" id="KW-1185">Reference proteome</keyword>
<comment type="caution">
    <text evidence="9">The sequence shown here is derived from an EMBL/GenBank/DDBJ whole genome shotgun (WGS) entry which is preliminary data.</text>
</comment>
<dbReference type="AlphaFoldDB" id="A0A502C614"/>
<dbReference type="SUPFAM" id="SSF52172">
    <property type="entry name" value="CheY-like"/>
    <property type="match status" value="1"/>
</dbReference>
<keyword evidence="1 6" id="KW-0597">Phosphoprotein</keyword>
<dbReference type="SMART" id="SM00421">
    <property type="entry name" value="HTH_LUXR"/>
    <property type="match status" value="1"/>
</dbReference>
<evidence type="ECO:0000256" key="3">
    <source>
        <dbReference type="ARBA" id="ARBA00023015"/>
    </source>
</evidence>
<dbReference type="Pfam" id="PF00072">
    <property type="entry name" value="Response_reg"/>
    <property type="match status" value="1"/>
</dbReference>
<sequence length="210" mass="23043">MSQTTPIVFVVDDDVSVRESLELLLRFAGWQTEMFSSAQAFLDHPAAMVPSCLVLDVNLPGLNGLDLQQRIAADRTHMPIIFITGFGDVPITVRAMKAGAVEFLTKPFDDEVLLQAIESALVHSRAALDREENLRPLLEAYRSLTPRERQVLAMVVAGRLNKQIGADLGISEITVKAHRGKVMRKMKARSLADLVKTAEHLPLAPAAHDG</sequence>
<dbReference type="Proteomes" id="UP000319486">
    <property type="component" value="Unassembled WGS sequence"/>
</dbReference>
<evidence type="ECO:0000256" key="5">
    <source>
        <dbReference type="ARBA" id="ARBA00023163"/>
    </source>
</evidence>
<keyword evidence="5" id="KW-0804">Transcription</keyword>
<evidence type="ECO:0000313" key="10">
    <source>
        <dbReference type="Proteomes" id="UP000319486"/>
    </source>
</evidence>
<evidence type="ECO:0000259" key="8">
    <source>
        <dbReference type="PROSITE" id="PS50110"/>
    </source>
</evidence>
<dbReference type="PANTHER" id="PTHR44688:SF16">
    <property type="entry name" value="DNA-BINDING TRANSCRIPTIONAL ACTIVATOR DEVR_DOSR"/>
    <property type="match status" value="1"/>
</dbReference>
<feature type="domain" description="Response regulatory" evidence="8">
    <location>
        <begin position="7"/>
        <end position="121"/>
    </location>
</feature>
<dbReference type="Pfam" id="PF00196">
    <property type="entry name" value="GerE"/>
    <property type="match status" value="1"/>
</dbReference>
<dbReference type="PRINTS" id="PR00038">
    <property type="entry name" value="HTHLUXR"/>
</dbReference>
<feature type="modified residue" description="4-aspartylphosphate" evidence="6">
    <location>
        <position position="56"/>
    </location>
</feature>
<dbReference type="SUPFAM" id="SSF46894">
    <property type="entry name" value="C-terminal effector domain of the bipartite response regulators"/>
    <property type="match status" value="1"/>
</dbReference>
<evidence type="ECO:0000256" key="2">
    <source>
        <dbReference type="ARBA" id="ARBA00023012"/>
    </source>
</evidence>
<dbReference type="Gene3D" id="1.10.10.10">
    <property type="entry name" value="Winged helix-like DNA-binding domain superfamily/Winged helix DNA-binding domain"/>
    <property type="match status" value="1"/>
</dbReference>
<gene>
    <name evidence="9" type="ORF">EAH88_12520</name>
</gene>
<dbReference type="InterPro" id="IPR036388">
    <property type="entry name" value="WH-like_DNA-bd_sf"/>
</dbReference>
<protein>
    <submittedName>
        <fullName evidence="9">DNA-binding response regulator</fullName>
    </submittedName>
</protein>
<evidence type="ECO:0000256" key="1">
    <source>
        <dbReference type="ARBA" id="ARBA00022553"/>
    </source>
</evidence>
<dbReference type="GO" id="GO:0000160">
    <property type="term" value="P:phosphorelay signal transduction system"/>
    <property type="evidence" value="ECO:0007669"/>
    <property type="project" value="UniProtKB-KW"/>
</dbReference>
<dbReference type="RefSeq" id="WP_140653191.1">
    <property type="nucleotide sequence ID" value="NZ_RCZB01000005.1"/>
</dbReference>
<keyword evidence="3" id="KW-0805">Transcription regulation</keyword>
<keyword evidence="4 9" id="KW-0238">DNA-binding</keyword>
<dbReference type="InterPro" id="IPR016032">
    <property type="entry name" value="Sig_transdc_resp-reg_C-effctor"/>
</dbReference>
<dbReference type="OrthoDB" id="9796655at2"/>
<dbReference type="PROSITE" id="PS50043">
    <property type="entry name" value="HTH_LUXR_2"/>
    <property type="match status" value="1"/>
</dbReference>
<dbReference type="InterPro" id="IPR011006">
    <property type="entry name" value="CheY-like_superfamily"/>
</dbReference>
<dbReference type="CDD" id="cd06170">
    <property type="entry name" value="LuxR_C_like"/>
    <property type="match status" value="1"/>
</dbReference>
<evidence type="ECO:0000256" key="6">
    <source>
        <dbReference type="PROSITE-ProRule" id="PRU00169"/>
    </source>
</evidence>
<reference evidence="9 10" key="1">
    <citation type="journal article" date="2019" name="Environ. Microbiol.">
        <title>Species interactions and distinct microbial communities in high Arctic permafrost affected cryosols are associated with the CH4 and CO2 gas fluxes.</title>
        <authorList>
            <person name="Altshuler I."/>
            <person name="Hamel J."/>
            <person name="Turney S."/>
            <person name="Magnuson E."/>
            <person name="Levesque R."/>
            <person name="Greer C."/>
            <person name="Whyte L.G."/>
        </authorList>
    </citation>
    <scope>NUCLEOTIDE SEQUENCE [LARGE SCALE GENOMIC DNA]</scope>
    <source>
        <strain evidence="9 10">S13Y</strain>
    </source>
</reference>
<dbReference type="InterPro" id="IPR001789">
    <property type="entry name" value="Sig_transdc_resp-reg_receiver"/>
</dbReference>
<evidence type="ECO:0000256" key="4">
    <source>
        <dbReference type="ARBA" id="ARBA00023125"/>
    </source>
</evidence>
<evidence type="ECO:0000259" key="7">
    <source>
        <dbReference type="PROSITE" id="PS50043"/>
    </source>
</evidence>
<dbReference type="PROSITE" id="PS50110">
    <property type="entry name" value="RESPONSE_REGULATORY"/>
    <property type="match status" value="1"/>
</dbReference>
<name>A0A502C614_9GAMM</name>
<organism evidence="9 10">
    <name type="scientific">Rhodanobacter glycinis</name>
    <dbReference type="NCBI Taxonomy" id="582702"/>
    <lineage>
        <taxon>Bacteria</taxon>
        <taxon>Pseudomonadati</taxon>
        <taxon>Pseudomonadota</taxon>
        <taxon>Gammaproteobacteria</taxon>
        <taxon>Lysobacterales</taxon>
        <taxon>Rhodanobacteraceae</taxon>
        <taxon>Rhodanobacter</taxon>
    </lineage>
</organism>
<dbReference type="Gene3D" id="3.40.50.2300">
    <property type="match status" value="1"/>
</dbReference>
<dbReference type="InterPro" id="IPR000792">
    <property type="entry name" value="Tscrpt_reg_LuxR_C"/>
</dbReference>
<proteinExistence type="predicted"/>
<dbReference type="FunFam" id="3.40.50.2300:FF:000018">
    <property type="entry name" value="DNA-binding transcriptional regulator NtrC"/>
    <property type="match status" value="1"/>
</dbReference>
<dbReference type="PANTHER" id="PTHR44688">
    <property type="entry name" value="DNA-BINDING TRANSCRIPTIONAL ACTIVATOR DEVR_DOSR"/>
    <property type="match status" value="1"/>
</dbReference>
<dbReference type="SMART" id="SM00448">
    <property type="entry name" value="REC"/>
    <property type="match status" value="1"/>
</dbReference>
<feature type="domain" description="HTH luxR-type" evidence="7">
    <location>
        <begin position="137"/>
        <end position="202"/>
    </location>
</feature>
<accession>A0A502C614</accession>
<evidence type="ECO:0000313" key="9">
    <source>
        <dbReference type="EMBL" id="TPG07271.1"/>
    </source>
</evidence>
<dbReference type="EMBL" id="RCZO01000007">
    <property type="protein sequence ID" value="TPG07271.1"/>
    <property type="molecule type" value="Genomic_DNA"/>
</dbReference>
<dbReference type="GO" id="GO:0003677">
    <property type="term" value="F:DNA binding"/>
    <property type="evidence" value="ECO:0007669"/>
    <property type="project" value="UniProtKB-KW"/>
</dbReference>